<evidence type="ECO:0008006" key="2">
    <source>
        <dbReference type="Google" id="ProtNLM"/>
    </source>
</evidence>
<protein>
    <recommendedName>
        <fullName evidence="2">Tick transposon</fullName>
    </recommendedName>
</protein>
<dbReference type="AlphaFoldDB" id="A0A224YR79"/>
<dbReference type="Gene3D" id="3.30.420.10">
    <property type="entry name" value="Ribonuclease H-like superfamily/Ribonuclease H"/>
    <property type="match status" value="1"/>
</dbReference>
<reference evidence="1" key="1">
    <citation type="journal article" date="2017" name="Parasit. Vectors">
        <title>Sialotranscriptomics of Rhipicephalus zambeziensis reveals intricate expression profiles of secretory proteins and suggests tight temporal transcriptional regulation during blood-feeding.</title>
        <authorList>
            <person name="de Castro M.H."/>
            <person name="de Klerk D."/>
            <person name="Pienaar R."/>
            <person name="Rees D.J.G."/>
            <person name="Mans B.J."/>
        </authorList>
    </citation>
    <scope>NUCLEOTIDE SEQUENCE</scope>
    <source>
        <tissue evidence="1">Salivary glands</tissue>
    </source>
</reference>
<dbReference type="EMBL" id="GFPF01008961">
    <property type="protein sequence ID" value="MAA20107.1"/>
    <property type="molecule type" value="Transcribed_RNA"/>
</dbReference>
<organism evidence="1">
    <name type="scientific">Rhipicephalus zambeziensis</name>
    <dbReference type="NCBI Taxonomy" id="60191"/>
    <lineage>
        <taxon>Eukaryota</taxon>
        <taxon>Metazoa</taxon>
        <taxon>Ecdysozoa</taxon>
        <taxon>Arthropoda</taxon>
        <taxon>Chelicerata</taxon>
        <taxon>Arachnida</taxon>
        <taxon>Acari</taxon>
        <taxon>Parasitiformes</taxon>
        <taxon>Ixodida</taxon>
        <taxon>Ixodoidea</taxon>
        <taxon>Ixodidae</taxon>
        <taxon>Rhipicephalinae</taxon>
        <taxon>Rhipicephalus</taxon>
        <taxon>Rhipicephalus</taxon>
    </lineage>
</organism>
<sequence length="98" mass="10581">MNQKPIRSVGLNLLGPFLMSTSGNRRIAIATDYAMWSAILCSLATSCTNNVADFLLHVILQHGAPRLKTSTLLCPAVQKVDGQCHHCGKVSNESFPSL</sequence>
<name>A0A224YR79_9ACAR</name>
<dbReference type="InterPro" id="IPR036397">
    <property type="entry name" value="RNaseH_sf"/>
</dbReference>
<evidence type="ECO:0000313" key="1">
    <source>
        <dbReference type="EMBL" id="MAA20107.1"/>
    </source>
</evidence>
<accession>A0A224YR79</accession>
<dbReference type="GO" id="GO:0003676">
    <property type="term" value="F:nucleic acid binding"/>
    <property type="evidence" value="ECO:0007669"/>
    <property type="project" value="InterPro"/>
</dbReference>
<proteinExistence type="predicted"/>